<comment type="caution">
    <text evidence="2">The sequence shown here is derived from an EMBL/GenBank/DDBJ whole genome shotgun (WGS) entry which is preliminary data.</text>
</comment>
<protein>
    <submittedName>
        <fullName evidence="2">Uncharacterized protein</fullName>
    </submittedName>
</protein>
<evidence type="ECO:0000256" key="1">
    <source>
        <dbReference type="SAM" id="MobiDB-lite"/>
    </source>
</evidence>
<dbReference type="Proteomes" id="UP000377595">
    <property type="component" value="Unassembled WGS sequence"/>
</dbReference>
<reference evidence="2 3" key="1">
    <citation type="submission" date="2019-10" db="EMBL/GenBank/DDBJ databases">
        <title>Whole genome shotgun sequence of Acrocarpospora pleiomorpha NBRC 16267.</title>
        <authorList>
            <person name="Ichikawa N."/>
            <person name="Kimura A."/>
            <person name="Kitahashi Y."/>
            <person name="Komaki H."/>
            <person name="Oguchi A."/>
        </authorList>
    </citation>
    <scope>NUCLEOTIDE SEQUENCE [LARGE SCALE GENOMIC DNA]</scope>
    <source>
        <strain evidence="2 3">NBRC 16267</strain>
    </source>
</reference>
<keyword evidence="3" id="KW-1185">Reference proteome</keyword>
<gene>
    <name evidence="2" type="ORF">Aple_086580</name>
</gene>
<accession>A0A5M3Y0S2</accession>
<evidence type="ECO:0000313" key="3">
    <source>
        <dbReference type="Proteomes" id="UP000377595"/>
    </source>
</evidence>
<dbReference type="EMBL" id="BLAF01000073">
    <property type="protein sequence ID" value="GES25759.1"/>
    <property type="molecule type" value="Genomic_DNA"/>
</dbReference>
<proteinExistence type="predicted"/>
<sequence length="122" mass="13368">MLPGEESLLPPPHAAMVKARRPAATNATNCLRLNTCFIWDLSVHGVLGVTVRVKVGKRFCRAGSCPTEREPVSASWTGRSVRDARPEVPLTGNRRSPKPSGWEPAKPGGERRRADQTSRLMI</sequence>
<feature type="region of interest" description="Disordered" evidence="1">
    <location>
        <begin position="65"/>
        <end position="122"/>
    </location>
</feature>
<name>A0A5M3Y0S2_9ACTN</name>
<organism evidence="2 3">
    <name type="scientific">Acrocarpospora pleiomorpha</name>
    <dbReference type="NCBI Taxonomy" id="90975"/>
    <lineage>
        <taxon>Bacteria</taxon>
        <taxon>Bacillati</taxon>
        <taxon>Actinomycetota</taxon>
        <taxon>Actinomycetes</taxon>
        <taxon>Streptosporangiales</taxon>
        <taxon>Streptosporangiaceae</taxon>
        <taxon>Acrocarpospora</taxon>
    </lineage>
</organism>
<dbReference type="AlphaFoldDB" id="A0A5M3Y0S2"/>
<evidence type="ECO:0000313" key="2">
    <source>
        <dbReference type="EMBL" id="GES25759.1"/>
    </source>
</evidence>